<dbReference type="GO" id="GO:0004222">
    <property type="term" value="F:metalloendopeptidase activity"/>
    <property type="evidence" value="ECO:0007669"/>
    <property type="project" value="TreeGrafter"/>
</dbReference>
<dbReference type="InterPro" id="IPR011055">
    <property type="entry name" value="Dup_hybrid_motif"/>
</dbReference>
<dbReference type="CDD" id="cd12797">
    <property type="entry name" value="M23_peptidase"/>
    <property type="match status" value="1"/>
</dbReference>
<dbReference type="EMBL" id="WFKK01000002">
    <property type="protein sequence ID" value="KAB7890998.1"/>
    <property type="molecule type" value="Genomic_DNA"/>
</dbReference>
<dbReference type="InterPro" id="IPR050570">
    <property type="entry name" value="Cell_wall_metabolism_enzyme"/>
</dbReference>
<evidence type="ECO:0000256" key="2">
    <source>
        <dbReference type="SAM" id="Phobius"/>
    </source>
</evidence>
<dbReference type="SUPFAM" id="SSF51261">
    <property type="entry name" value="Duplicated hybrid motif"/>
    <property type="match status" value="1"/>
</dbReference>
<accession>A0A6L4WW89</accession>
<dbReference type="AlphaFoldDB" id="A0A6L4WW89"/>
<keyword evidence="2" id="KW-1133">Transmembrane helix</keyword>
<proteinExistence type="predicted"/>
<dbReference type="PANTHER" id="PTHR21666:SF289">
    <property type="entry name" value="L-ALA--D-GLU ENDOPEPTIDASE"/>
    <property type="match status" value="1"/>
</dbReference>
<dbReference type="Pfam" id="PF01551">
    <property type="entry name" value="Peptidase_M23"/>
    <property type="match status" value="1"/>
</dbReference>
<dbReference type="Proteomes" id="UP000461010">
    <property type="component" value="Unassembled WGS sequence"/>
</dbReference>
<evidence type="ECO:0000256" key="1">
    <source>
        <dbReference type="ARBA" id="ARBA00022729"/>
    </source>
</evidence>
<keyword evidence="2" id="KW-0472">Membrane</keyword>
<dbReference type="RefSeq" id="WP_152187498.1">
    <property type="nucleotide sequence ID" value="NZ_WFKI01000019.1"/>
</dbReference>
<dbReference type="FunFam" id="2.70.70.10:FF:000006">
    <property type="entry name" value="M23 family peptidase"/>
    <property type="match status" value="1"/>
</dbReference>
<organism evidence="4 7">
    <name type="scientific">Poseidonibacter ostreae</name>
    <dbReference type="NCBI Taxonomy" id="2654171"/>
    <lineage>
        <taxon>Bacteria</taxon>
        <taxon>Pseudomonadati</taxon>
        <taxon>Campylobacterota</taxon>
        <taxon>Epsilonproteobacteria</taxon>
        <taxon>Campylobacterales</taxon>
        <taxon>Arcobacteraceae</taxon>
        <taxon>Poseidonibacter</taxon>
    </lineage>
</organism>
<sequence length="300" mass="34270">MKNRLIITVSDIKGTKSYNVHQFIKKVLFSLILIVLCIIGGSFWLISYLDKEIQSVKKNKEIEFKILNEKEEKLLAQNKLYSIQIKSKVKDIDELNQKLDEIHTIIGVGKNATKSEITKKTLAAININKKKYTLMVIPNGKPLKKSRVSSHFGYRINPITKRKQFHRGIDLAAPKKTPIIATADGIVEHVQPKNIGDYGRVIRLSHNYGFKTTFAHMNKTYVKLGDIVKKGQIIGSVGTSGRSSGPHLHYEIRYASTLLNPKNFIKWNLDTYDSIFKNERKVEWESLISLIKDQHQTALQ</sequence>
<keyword evidence="6" id="KW-1185">Reference proteome</keyword>
<dbReference type="InterPro" id="IPR016047">
    <property type="entry name" value="M23ase_b-sheet_dom"/>
</dbReference>
<keyword evidence="2" id="KW-0812">Transmembrane</keyword>
<evidence type="ECO:0000313" key="4">
    <source>
        <dbReference type="EMBL" id="KAB7890998.1"/>
    </source>
</evidence>
<keyword evidence="1" id="KW-0732">Signal</keyword>
<gene>
    <name evidence="5" type="ORF">GBG18_00840</name>
    <name evidence="4" type="ORF">GBG19_01130</name>
</gene>
<evidence type="ECO:0000259" key="3">
    <source>
        <dbReference type="Pfam" id="PF01551"/>
    </source>
</evidence>
<evidence type="ECO:0000313" key="6">
    <source>
        <dbReference type="Proteomes" id="UP000461010"/>
    </source>
</evidence>
<dbReference type="Gene3D" id="2.70.70.10">
    <property type="entry name" value="Glucose Permease (Domain IIA)"/>
    <property type="match status" value="1"/>
</dbReference>
<evidence type="ECO:0000313" key="5">
    <source>
        <dbReference type="EMBL" id="KAB7892722.1"/>
    </source>
</evidence>
<comment type="caution">
    <text evidence="4">The sequence shown here is derived from an EMBL/GenBank/DDBJ whole genome shotgun (WGS) entry which is preliminary data.</text>
</comment>
<evidence type="ECO:0000313" key="7">
    <source>
        <dbReference type="Proteomes" id="UP000472839"/>
    </source>
</evidence>
<dbReference type="PANTHER" id="PTHR21666">
    <property type="entry name" value="PEPTIDASE-RELATED"/>
    <property type="match status" value="1"/>
</dbReference>
<dbReference type="Proteomes" id="UP000472839">
    <property type="component" value="Unassembled WGS sequence"/>
</dbReference>
<name>A0A6L4WW89_9BACT</name>
<feature type="domain" description="M23ase beta-sheet core" evidence="3">
    <location>
        <begin position="164"/>
        <end position="261"/>
    </location>
</feature>
<reference evidence="6 7" key="1">
    <citation type="submission" date="2019-10" db="EMBL/GenBank/DDBJ databases">
        <title>Poseidonibacter ostreae sp. nov., isolated from the gut of the Ostrea denselamellosa.</title>
        <authorList>
            <person name="Choi A."/>
        </authorList>
    </citation>
    <scope>NUCLEOTIDE SEQUENCE [LARGE SCALE GENOMIC DNA]</scope>
    <source>
        <strain evidence="4 7">SJOD-M-33</strain>
        <strain evidence="5 6">SJOD-M-5</strain>
    </source>
</reference>
<dbReference type="EMBL" id="WFKJ01000002">
    <property type="protein sequence ID" value="KAB7892722.1"/>
    <property type="molecule type" value="Genomic_DNA"/>
</dbReference>
<feature type="transmembrane region" description="Helical" evidence="2">
    <location>
        <begin position="27"/>
        <end position="49"/>
    </location>
</feature>
<protein>
    <submittedName>
        <fullName evidence="4">Peptidoglycan DD-metalloendopeptidase family protein</fullName>
    </submittedName>
</protein>